<gene>
    <name evidence="8" type="ORF">CJ255_15360</name>
</gene>
<sequence>MTILTPQAFINKWRAVTVKERSGYQEHFIDLCHLVAHPTPLEDDPKGTRYSFEAGAGKQRGGKGWADVWKRGFFAWEYKGKHANLDRAYQQLLQYRESLHNPPLLVVCDMETIQIHTNFTNTVKRVFHLRLNDLLKPEGMQALRNLFFNPEAFRTDQTPELVTQRAAREFAEIATLMRRYGHDPQRTAHFLIRLLFCLFAEDVGLLPDQVFSKLLRATRNRAAIFTTQLAQLFGAMRQGGFFGADEIPHFDGHLFDDAEVLPLDSESMALLQRVRELDWSNIEPSILGTLFERSLDPTKRSQLGAHYTSRDDILLIIEPVLMAPLRRRWAEVQQQARTLATAYEQAKGSAAKRLQGELQQVLQGFADTVAAMRVLDPACGSGNFLYVALKQLLDLEKEVIILAQELGAGSFFPSVSPEQLYGLEINEYAYELAQITVWIGYIQWLRDNGFGTPKPPILKPLNTIQRMDALLAYDAAGQPVEPPWPEVEVIVGNPPFLGGNKIRKELGDAHIDALFKLYAGRVPAFADLVCYWFERARAMLEACTTQRVGLLATQAIRGGANRKVLERIKESGDIFMAWGDRKWVLEGAAVRVSLVGFDAGNEQERSLDGSAVQTINADLRAALDLTHVHHLPENRAICFMGPSAKAPFDLDAETAMQMLRAPLNPNGRPNTDVVRPVASAVDLVQQQRGKWTIDFGLLPEDEAALYEAPFEYVRTHVYPVRMQASRVKYAGNWWQYARPRVEMREALRKHQRYIATPGVAKHRIFVWVQPEVLCNQGTLVFARSDDYFFGVLHARIHELWARRTGTQVRDAESGFRYTPTTTFETFPFPWPPGQEPPGDPLVAAIAAAAQRLVELRDKWLRPPDADAATRKARTLTKLYNQRPAWLDKAHRDLDAAVLAAYGWPNTLSDEELLARLLALNLARGGVQL</sequence>
<dbReference type="InterPro" id="IPR002052">
    <property type="entry name" value="DNA_methylase_N6_adenine_CS"/>
</dbReference>
<dbReference type="Pfam" id="PF20473">
    <property type="entry name" value="MmeI_Mtase"/>
    <property type="match status" value="1"/>
</dbReference>
<accession>A0A2A6RH32</accession>
<dbReference type="EC" id="2.1.1.72" evidence="1"/>
<evidence type="ECO:0000256" key="1">
    <source>
        <dbReference type="ARBA" id="ARBA00011900"/>
    </source>
</evidence>
<dbReference type="Proteomes" id="UP000220527">
    <property type="component" value="Unassembled WGS sequence"/>
</dbReference>
<dbReference type="GO" id="GO:0003676">
    <property type="term" value="F:nucleic acid binding"/>
    <property type="evidence" value="ECO:0007669"/>
    <property type="project" value="InterPro"/>
</dbReference>
<dbReference type="InterPro" id="IPR046819">
    <property type="entry name" value="MmeI_hel"/>
</dbReference>
<evidence type="ECO:0000256" key="2">
    <source>
        <dbReference type="ARBA" id="ARBA00022603"/>
    </source>
</evidence>
<dbReference type="InterPro" id="IPR046816">
    <property type="entry name" value="MmeI_Mtase"/>
</dbReference>
<dbReference type="PROSITE" id="PS00092">
    <property type="entry name" value="N6_MTASE"/>
    <property type="match status" value="1"/>
</dbReference>
<dbReference type="InterPro" id="IPR029063">
    <property type="entry name" value="SAM-dependent_MTases_sf"/>
</dbReference>
<dbReference type="AlphaFoldDB" id="A0A2A6RH32"/>
<evidence type="ECO:0000256" key="4">
    <source>
        <dbReference type="ARBA" id="ARBA00047942"/>
    </source>
</evidence>
<proteinExistence type="predicted"/>
<comment type="caution">
    <text evidence="8">The sequence shown here is derived from an EMBL/GenBank/DDBJ whole genome shotgun (WGS) entry which is preliminary data.</text>
</comment>
<dbReference type="GO" id="GO:0009007">
    <property type="term" value="F:site-specific DNA-methyltransferase (adenine-specific) activity"/>
    <property type="evidence" value="ECO:0007669"/>
    <property type="project" value="UniProtKB-EC"/>
</dbReference>
<comment type="catalytic activity">
    <reaction evidence="4">
        <text>a 2'-deoxyadenosine in DNA + S-adenosyl-L-methionine = an N(6)-methyl-2'-deoxyadenosine in DNA + S-adenosyl-L-homocysteine + H(+)</text>
        <dbReference type="Rhea" id="RHEA:15197"/>
        <dbReference type="Rhea" id="RHEA-COMP:12418"/>
        <dbReference type="Rhea" id="RHEA-COMP:12419"/>
        <dbReference type="ChEBI" id="CHEBI:15378"/>
        <dbReference type="ChEBI" id="CHEBI:57856"/>
        <dbReference type="ChEBI" id="CHEBI:59789"/>
        <dbReference type="ChEBI" id="CHEBI:90615"/>
        <dbReference type="ChEBI" id="CHEBI:90616"/>
        <dbReference type="EC" id="2.1.1.72"/>
    </reaction>
</comment>
<evidence type="ECO:0000313" key="9">
    <source>
        <dbReference type="Proteomes" id="UP000220527"/>
    </source>
</evidence>
<dbReference type="OrthoDB" id="9815272at2"/>
<keyword evidence="2 8" id="KW-0489">Methyltransferase</keyword>
<dbReference type="PRINTS" id="PR00507">
    <property type="entry name" value="N12N6MTFRASE"/>
</dbReference>
<protein>
    <recommendedName>
        <fullName evidence="1">site-specific DNA-methyltransferase (adenine-specific)</fullName>
        <ecNumber evidence="1">2.1.1.72</ecNumber>
    </recommendedName>
</protein>
<dbReference type="EMBL" id="NQWI01000083">
    <property type="protein sequence ID" value="PDW02185.1"/>
    <property type="molecule type" value="Genomic_DNA"/>
</dbReference>
<dbReference type="GO" id="GO:0032259">
    <property type="term" value="P:methylation"/>
    <property type="evidence" value="ECO:0007669"/>
    <property type="project" value="UniProtKB-KW"/>
</dbReference>
<evidence type="ECO:0000256" key="3">
    <source>
        <dbReference type="ARBA" id="ARBA00022679"/>
    </source>
</evidence>
<dbReference type="PANTHER" id="PTHR33841:SF1">
    <property type="entry name" value="DNA METHYLTRANSFERASE A"/>
    <property type="match status" value="1"/>
</dbReference>
<dbReference type="PANTHER" id="PTHR33841">
    <property type="entry name" value="DNA METHYLTRANSFERASE YEEA-RELATED"/>
    <property type="match status" value="1"/>
</dbReference>
<keyword evidence="3 8" id="KW-0808">Transferase</keyword>
<dbReference type="InterPro" id="IPR046817">
    <property type="entry name" value="MmeI_N"/>
</dbReference>
<organism evidence="8 9">
    <name type="scientific">Candidatus Viridilinea mediisalina</name>
    <dbReference type="NCBI Taxonomy" id="2024553"/>
    <lineage>
        <taxon>Bacteria</taxon>
        <taxon>Bacillati</taxon>
        <taxon>Chloroflexota</taxon>
        <taxon>Chloroflexia</taxon>
        <taxon>Chloroflexales</taxon>
        <taxon>Chloroflexineae</taxon>
        <taxon>Oscillochloridaceae</taxon>
        <taxon>Candidatus Viridilinea</taxon>
    </lineage>
</organism>
<dbReference type="Pfam" id="PF20465">
    <property type="entry name" value="MmeI_hel"/>
    <property type="match status" value="1"/>
</dbReference>
<evidence type="ECO:0000259" key="5">
    <source>
        <dbReference type="Pfam" id="PF20464"/>
    </source>
</evidence>
<keyword evidence="9" id="KW-1185">Reference proteome</keyword>
<feature type="domain" description="MmeI-like DNA-methyltransferase" evidence="7">
    <location>
        <begin position="358"/>
        <end position="603"/>
    </location>
</feature>
<dbReference type="Pfam" id="PF20464">
    <property type="entry name" value="MmeI_N"/>
    <property type="match status" value="1"/>
</dbReference>
<dbReference type="InterPro" id="IPR050953">
    <property type="entry name" value="N4_N6_ade-DNA_methylase"/>
</dbReference>
<name>A0A2A6RH32_9CHLR</name>
<evidence type="ECO:0000259" key="6">
    <source>
        <dbReference type="Pfam" id="PF20465"/>
    </source>
</evidence>
<dbReference type="RefSeq" id="WP_097644978.1">
    <property type="nucleotide sequence ID" value="NZ_NQWI01000083.1"/>
</dbReference>
<feature type="domain" description="MmeI-like N-terminal" evidence="5">
    <location>
        <begin position="7"/>
        <end position="176"/>
    </location>
</feature>
<evidence type="ECO:0000313" key="8">
    <source>
        <dbReference type="EMBL" id="PDW02185.1"/>
    </source>
</evidence>
<feature type="domain" description="MmeI-like helicase spacer" evidence="6">
    <location>
        <begin position="187"/>
        <end position="255"/>
    </location>
</feature>
<dbReference type="SUPFAM" id="SSF53335">
    <property type="entry name" value="S-adenosyl-L-methionine-dependent methyltransferases"/>
    <property type="match status" value="1"/>
</dbReference>
<reference evidence="9" key="1">
    <citation type="submission" date="2017-08" db="EMBL/GenBank/DDBJ databases">
        <authorList>
            <person name="Grouzdev D.S."/>
            <person name="Gaisin V.A."/>
            <person name="Rysina M.S."/>
            <person name="Gorlenko V.M."/>
        </authorList>
    </citation>
    <scope>NUCLEOTIDE SEQUENCE [LARGE SCALE GENOMIC DNA]</scope>
    <source>
        <strain evidence="9">Kir15-3F</strain>
    </source>
</reference>
<evidence type="ECO:0000259" key="7">
    <source>
        <dbReference type="Pfam" id="PF20473"/>
    </source>
</evidence>
<dbReference type="Gene3D" id="3.40.50.150">
    <property type="entry name" value="Vaccinia Virus protein VP39"/>
    <property type="match status" value="1"/>
</dbReference>
<dbReference type="REBASE" id="279013">
    <property type="entry name" value="Cba153FORF15360P"/>
</dbReference>